<feature type="binding site" evidence="4">
    <location>
        <position position="230"/>
    </location>
    <ligand>
        <name>Mg(2+)</name>
        <dbReference type="ChEBI" id="CHEBI:18420"/>
    </ligand>
</feature>
<dbReference type="AlphaFoldDB" id="A0A1I4U4P9"/>
<comment type="subunit">
    <text evidence="4">Homodimer.</text>
</comment>
<keyword evidence="3 4" id="KW-0460">Magnesium</keyword>
<keyword evidence="6" id="KW-1185">Reference proteome</keyword>
<comment type="caution">
    <text evidence="4">Lacks conserved residue(s) required for the propagation of feature annotation.</text>
</comment>
<dbReference type="GO" id="GO:0045547">
    <property type="term" value="F:ditrans,polycis-polyprenyl diphosphate synthase [(2E,6E)-farnesyl diphosphate specific] activity"/>
    <property type="evidence" value="ECO:0007669"/>
    <property type="project" value="TreeGrafter"/>
</dbReference>
<feature type="binding site" evidence="4">
    <location>
        <position position="55"/>
    </location>
    <ligand>
        <name>substrate</name>
    </ligand>
</feature>
<dbReference type="NCBIfam" id="TIGR00055">
    <property type="entry name" value="uppS"/>
    <property type="match status" value="1"/>
</dbReference>
<sequence>MSLIFRSIPRIVYKGYERLLTQEVQSEKVPRHVAIIMDGNRRYARKLGQMTSYGHRRGADVTESVMEWACEIGVEYLTIYAFSTENFNRSDDEKDKLFDLIKLKFDDIVVDERTHERKMRVHAIGDIDKLPESLRESIDNVELVTSVYDKFNLNVAIAYGGRQEIVQAVKEIAYKVETGEIDPDTIDEETISDHLYPSKSAALPDVDLIIRTGGDERVSNFLPWQANGSECAAYFCAPFWPEFRKIDFLRSIRVYQSRMREKHQRATIRAAQFLKALGKAEIEEVRQHSKVKN</sequence>
<proteinExistence type="inferred from homology"/>
<dbReference type="PROSITE" id="PS01066">
    <property type="entry name" value="UPP_SYNTHASE"/>
    <property type="match status" value="1"/>
</dbReference>
<evidence type="ECO:0000256" key="3">
    <source>
        <dbReference type="ARBA" id="ARBA00022842"/>
    </source>
</evidence>
<dbReference type="PANTHER" id="PTHR10291:SF43">
    <property type="entry name" value="DEHYDRODOLICHYL DIPHOSPHATE SYNTHASE COMPLEX SUBUNIT DHDDS"/>
    <property type="match status" value="1"/>
</dbReference>
<dbReference type="InterPro" id="IPR001441">
    <property type="entry name" value="UPP_synth-like"/>
</dbReference>
<comment type="similarity">
    <text evidence="4">Belongs to the UPP synthase family.</text>
</comment>
<feature type="binding site" evidence="4">
    <location>
        <begin position="217"/>
        <end position="219"/>
    </location>
    <ligand>
        <name>substrate</name>
    </ligand>
</feature>
<feature type="binding site" evidence="4">
    <location>
        <begin position="83"/>
        <end position="85"/>
    </location>
    <ligand>
        <name>substrate</name>
    </ligand>
</feature>
<dbReference type="GO" id="GO:0000287">
    <property type="term" value="F:magnesium ion binding"/>
    <property type="evidence" value="ECO:0007669"/>
    <property type="project" value="UniProtKB-UniRule"/>
</dbReference>
<dbReference type="CDD" id="cd00475">
    <property type="entry name" value="Cis_IPPS"/>
    <property type="match status" value="1"/>
</dbReference>
<evidence type="ECO:0000256" key="1">
    <source>
        <dbReference type="ARBA" id="ARBA00022679"/>
    </source>
</evidence>
<dbReference type="InterPro" id="IPR018520">
    <property type="entry name" value="UPP_synth-like_CS"/>
</dbReference>
<dbReference type="RefSeq" id="WP_394328926.1">
    <property type="nucleotide sequence ID" value="NZ_FOUJ01000006.1"/>
</dbReference>
<dbReference type="EC" id="2.5.1.89" evidence="4"/>
<feature type="binding site" evidence="4">
    <location>
        <position position="87"/>
    </location>
    <ligand>
        <name>substrate</name>
    </ligand>
</feature>
<comment type="cofactor">
    <cofactor evidence="4">
        <name>Mg(2+)</name>
        <dbReference type="ChEBI" id="CHEBI:18420"/>
    </cofactor>
    <text evidence="4">Binds 2 magnesium ions per subunit.</text>
</comment>
<dbReference type="InterPro" id="IPR036424">
    <property type="entry name" value="UPP_synth-like_sf"/>
</dbReference>
<name>A0A1I4U4P9_9EURY</name>
<feature type="binding site" evidence="4">
    <location>
        <position position="211"/>
    </location>
    <ligand>
        <name>substrate</name>
    </ligand>
</feature>
<feature type="active site" evidence="4">
    <location>
        <position position="38"/>
    </location>
</feature>
<protein>
    <recommendedName>
        <fullName evidence="4">Tritrans,polycis-undecaprenyl-diphosphate synthase (geranylgeranyl-diphosphate specific)</fullName>
        <ecNumber evidence="4">2.5.1.89</ecNumber>
    </recommendedName>
    <alternativeName>
        <fullName evidence="4">Undecaprenyl diphosphate synthase</fullName>
        <shortName evidence="4">UDS</shortName>
    </alternativeName>
    <alternativeName>
        <fullName evidence="4">Undecaprenyl pyrophosphate synthase</fullName>
        <shortName evidence="4">UPP synthase</shortName>
    </alternativeName>
</protein>
<dbReference type="Proteomes" id="UP000198535">
    <property type="component" value="Unassembled WGS sequence"/>
</dbReference>
<accession>A0A1I4U4P9</accession>
<feature type="active site" description="Proton acceptor" evidence="4">
    <location>
        <position position="86"/>
    </location>
</feature>
<gene>
    <name evidence="4" type="primary">uppS</name>
    <name evidence="5" type="ORF">SAMN04488696_2554</name>
</gene>
<evidence type="ECO:0000256" key="2">
    <source>
        <dbReference type="ARBA" id="ARBA00022723"/>
    </source>
</evidence>
<dbReference type="EMBL" id="FOUJ01000006">
    <property type="protein sequence ID" value="SFM83889.1"/>
    <property type="molecule type" value="Genomic_DNA"/>
</dbReference>
<organism evidence="5 6">
    <name type="scientific">Methanolobus profundi</name>
    <dbReference type="NCBI Taxonomy" id="487685"/>
    <lineage>
        <taxon>Archaea</taxon>
        <taxon>Methanobacteriati</taxon>
        <taxon>Methanobacteriota</taxon>
        <taxon>Stenosarchaea group</taxon>
        <taxon>Methanomicrobia</taxon>
        <taxon>Methanosarcinales</taxon>
        <taxon>Methanosarcinaceae</taxon>
        <taxon>Methanolobus</taxon>
    </lineage>
</organism>
<feature type="binding site" evidence="4">
    <location>
        <begin position="39"/>
        <end position="42"/>
    </location>
    <ligand>
        <name>substrate</name>
    </ligand>
</feature>
<comment type="function">
    <text evidence="4">Catalyzes the sequential condensation of isopentenyl diphosphate (IPP) with geranylgeranyl diphosphate (GGPP) to yield (2Z,6Z,10Z,14Z,18Z,22Z,26Z,30E,34E,38E)-undecaprenyl diphosphate (tritrans,heptacis-UPP). It is probably the precursor of glycosyl carrier lipids.</text>
</comment>
<dbReference type="STRING" id="487685.SAMN04488696_2554"/>
<keyword evidence="2 4" id="KW-0479">Metal-binding</keyword>
<dbReference type="PANTHER" id="PTHR10291">
    <property type="entry name" value="DEHYDRODOLICHYL DIPHOSPHATE SYNTHASE FAMILY MEMBER"/>
    <property type="match status" value="1"/>
</dbReference>
<dbReference type="GO" id="GO:0016094">
    <property type="term" value="P:polyprenol biosynthetic process"/>
    <property type="evidence" value="ECO:0007669"/>
    <property type="project" value="TreeGrafter"/>
</dbReference>
<evidence type="ECO:0000313" key="5">
    <source>
        <dbReference type="EMBL" id="SFM83889.1"/>
    </source>
</evidence>
<evidence type="ECO:0000256" key="4">
    <source>
        <dbReference type="HAMAP-Rule" id="MF_01139"/>
    </source>
</evidence>
<dbReference type="FunFam" id="3.40.1180.10:FF:000003">
    <property type="entry name" value="Isoprenyl transferase 2"/>
    <property type="match status" value="1"/>
</dbReference>
<feature type="binding site" evidence="4">
    <location>
        <position position="38"/>
    </location>
    <ligand>
        <name>Mg(2+)</name>
        <dbReference type="ChEBI" id="CHEBI:18420"/>
    </ligand>
</feature>
<evidence type="ECO:0000313" key="6">
    <source>
        <dbReference type="Proteomes" id="UP000198535"/>
    </source>
</evidence>
<comment type="catalytic activity">
    <reaction evidence="4">
        <text>geranylgeranyl diphosphate + 7 isopentenyl diphosphate = tri-trans,hepta-cis-undecaprenyl diphosphate + 7 diphosphate</text>
        <dbReference type="Rhea" id="RHEA:27622"/>
        <dbReference type="ChEBI" id="CHEBI:33019"/>
        <dbReference type="ChEBI" id="CHEBI:57533"/>
        <dbReference type="ChEBI" id="CHEBI:60388"/>
        <dbReference type="ChEBI" id="CHEBI:128769"/>
        <dbReference type="EC" id="2.5.1.89"/>
    </reaction>
</comment>
<reference evidence="6" key="1">
    <citation type="submission" date="2016-10" db="EMBL/GenBank/DDBJ databases">
        <authorList>
            <person name="Varghese N."/>
            <person name="Submissions S."/>
        </authorList>
    </citation>
    <scope>NUCLEOTIDE SEQUENCE [LARGE SCALE GENOMIC DNA]</scope>
    <source>
        <strain evidence="6">Mob M</strain>
    </source>
</reference>
<feature type="binding site" evidence="4">
    <location>
        <position position="89"/>
    </location>
    <ligand>
        <name>substrate</name>
    </ligand>
</feature>
<dbReference type="Gene3D" id="3.40.1180.10">
    <property type="entry name" value="Decaprenyl diphosphate synthase-like"/>
    <property type="match status" value="1"/>
</dbReference>
<dbReference type="SUPFAM" id="SSF64005">
    <property type="entry name" value="Undecaprenyl diphosphate synthase"/>
    <property type="match status" value="1"/>
</dbReference>
<dbReference type="Pfam" id="PF01255">
    <property type="entry name" value="Prenyltransf"/>
    <property type="match status" value="1"/>
</dbReference>
<dbReference type="HAMAP" id="MF_01139">
    <property type="entry name" value="ISPT"/>
    <property type="match status" value="1"/>
</dbReference>
<keyword evidence="1 4" id="KW-0808">Transferase</keyword>